<reference evidence="7 8" key="1">
    <citation type="journal article" date="2024" name="Nat. Commun.">
        <title>Phylogenomics reveals the evolutionary origins of lichenization in chlorophyte algae.</title>
        <authorList>
            <person name="Puginier C."/>
            <person name="Libourel C."/>
            <person name="Otte J."/>
            <person name="Skaloud P."/>
            <person name="Haon M."/>
            <person name="Grisel S."/>
            <person name="Petersen M."/>
            <person name="Berrin J.G."/>
            <person name="Delaux P.M."/>
            <person name="Dal Grande F."/>
            <person name="Keller J."/>
        </authorList>
    </citation>
    <scope>NUCLEOTIDE SEQUENCE [LARGE SCALE GENOMIC DNA]</scope>
    <source>
        <strain evidence="7 8">SAG 245.80</strain>
    </source>
</reference>
<accession>A0AAW1QLH1</accession>
<feature type="region of interest" description="Disordered" evidence="5">
    <location>
        <begin position="323"/>
        <end position="397"/>
    </location>
</feature>
<keyword evidence="3 4" id="KW-0539">Nucleus</keyword>
<dbReference type="GO" id="GO:0003723">
    <property type="term" value="F:RNA binding"/>
    <property type="evidence" value="ECO:0007669"/>
    <property type="project" value="TreeGrafter"/>
</dbReference>
<evidence type="ECO:0000256" key="2">
    <source>
        <dbReference type="ARBA" id="ARBA00022552"/>
    </source>
</evidence>
<dbReference type="GO" id="GO:0000463">
    <property type="term" value="P:maturation of LSU-rRNA from tricistronic rRNA transcript (SSU-rRNA, 5.8S rRNA, LSU-rRNA)"/>
    <property type="evidence" value="ECO:0007669"/>
    <property type="project" value="UniProtKB-UniRule"/>
</dbReference>
<comment type="subcellular location">
    <subcellularLocation>
        <location evidence="4">Nucleus</location>
        <location evidence="4">Nucleolus</location>
    </subcellularLocation>
    <subcellularLocation>
        <location evidence="4">Nucleus</location>
        <location evidence="4">Nucleoplasm</location>
    </subcellularLocation>
</comment>
<comment type="similarity">
    <text evidence="4">Belongs to the pescadillo family.</text>
</comment>
<evidence type="ECO:0000313" key="7">
    <source>
        <dbReference type="EMBL" id="KAK9822243.1"/>
    </source>
</evidence>
<dbReference type="PROSITE" id="PS50172">
    <property type="entry name" value="BRCT"/>
    <property type="match status" value="1"/>
</dbReference>
<comment type="function">
    <text evidence="4">Required for maturation of ribosomal RNAs and formation of the large ribosomal subunit.</text>
</comment>
<organism evidence="7 8">
    <name type="scientific">Elliptochloris bilobata</name>
    <dbReference type="NCBI Taxonomy" id="381761"/>
    <lineage>
        <taxon>Eukaryota</taxon>
        <taxon>Viridiplantae</taxon>
        <taxon>Chlorophyta</taxon>
        <taxon>core chlorophytes</taxon>
        <taxon>Trebouxiophyceae</taxon>
        <taxon>Trebouxiophyceae incertae sedis</taxon>
        <taxon>Elliptochloris clade</taxon>
        <taxon>Elliptochloris</taxon>
    </lineage>
</organism>
<dbReference type="SUPFAM" id="SSF52113">
    <property type="entry name" value="BRCT domain"/>
    <property type="match status" value="1"/>
</dbReference>
<name>A0AAW1QLH1_9CHLO</name>
<keyword evidence="8" id="KW-1185">Reference proteome</keyword>
<dbReference type="InterPro" id="IPR036420">
    <property type="entry name" value="BRCT_dom_sf"/>
</dbReference>
<feature type="region of interest" description="Disordered" evidence="5">
    <location>
        <begin position="270"/>
        <end position="299"/>
    </location>
</feature>
<dbReference type="GO" id="GO:0070545">
    <property type="term" value="C:PeBoW complex"/>
    <property type="evidence" value="ECO:0007669"/>
    <property type="project" value="TreeGrafter"/>
</dbReference>
<dbReference type="InterPro" id="IPR001357">
    <property type="entry name" value="BRCT_dom"/>
</dbReference>
<sequence>MWEKKRGQAGNAVQYITRNQALKKLQLKLSEFRRLCILKGIHPREPRKKTQGQNKTYYHVKDINYLAHEPLLNKFREAYAYERKIRRARNKQNSALAERLAARRPVHRLDHLVRERYPSFVDALRDLDDPLSLVHLFATLPAEQRHGIPTKAVQTARRLALEWQAWVVRTSALRCAFVSVKGFYFQADVLGQPVTWLVPHALAQVLPTDVDYRVMLTFLDFYSTLLQFVNFKLYHTLGVRYPPVVDPRLEQAATGLAALMQDLARGAGAPIEGSTKAGNPGEGAQVAERASGAAAAEPNAAAAERLGTLEARLAQLHQEVAEADDAADGAVGAAASGEESGDEDAGGIDSGADASEGDDDMGEAGVSPTQRRGGVGAAPPSAGPDLSSGGALLLAPDPPTTVAGGAAAADPDDEAAVCGALFRGLVFFLGREVPRETLLLAIRAFGGTAGWAGEGSPIEESNEAITHQVVDRPTQGHRFLGREYVQPQWVFDSLNWRVLADTRLYAPGLAPPPHLSPFANPEDEAGEDAYVPEYAKALRRLQEAARAVRARTAGALQAGVFLDEADDGGARDASAAPAADAAAAAAERLYAAELAPAGLGKRKAGAAEEEDDEEAMAAVMMPRKARHLYASIQKRRGAKRARAAELERRATALAGPGAS</sequence>
<dbReference type="Proteomes" id="UP001445335">
    <property type="component" value="Unassembled WGS sequence"/>
</dbReference>
<dbReference type="GO" id="GO:0043021">
    <property type="term" value="F:ribonucleoprotein complex binding"/>
    <property type="evidence" value="ECO:0007669"/>
    <property type="project" value="UniProtKB-UniRule"/>
</dbReference>
<dbReference type="GO" id="GO:0030687">
    <property type="term" value="C:preribosome, large subunit precursor"/>
    <property type="evidence" value="ECO:0007669"/>
    <property type="project" value="UniProtKB-UniRule"/>
</dbReference>
<comment type="caution">
    <text evidence="7">The sequence shown here is derived from an EMBL/GenBank/DDBJ whole genome shotgun (WGS) entry which is preliminary data.</text>
</comment>
<feature type="compositionally biased region" description="Low complexity" evidence="5">
    <location>
        <begin position="328"/>
        <end position="338"/>
    </location>
</feature>
<evidence type="ECO:0000259" key="6">
    <source>
        <dbReference type="PROSITE" id="PS50172"/>
    </source>
</evidence>
<evidence type="ECO:0000256" key="3">
    <source>
        <dbReference type="ARBA" id="ARBA00023242"/>
    </source>
</evidence>
<dbReference type="AlphaFoldDB" id="A0AAW1QLH1"/>
<feature type="domain" description="BRCT" evidence="6">
    <location>
        <begin position="421"/>
        <end position="507"/>
    </location>
</feature>
<dbReference type="CDD" id="cd17709">
    <property type="entry name" value="BRCT_pescadillo_like"/>
    <property type="match status" value="1"/>
</dbReference>
<keyword evidence="1 4" id="KW-0690">Ribosome biogenesis</keyword>
<feature type="region of interest" description="Disordered" evidence="5">
    <location>
        <begin position="633"/>
        <end position="659"/>
    </location>
</feature>
<dbReference type="PANTHER" id="PTHR12221">
    <property type="entry name" value="PESCADILLO - RELATED"/>
    <property type="match status" value="1"/>
</dbReference>
<dbReference type="HAMAP" id="MF_03028">
    <property type="entry name" value="Pescadillo"/>
    <property type="match status" value="1"/>
</dbReference>
<dbReference type="EMBL" id="JALJOU010000089">
    <property type="protein sequence ID" value="KAK9822243.1"/>
    <property type="molecule type" value="Genomic_DNA"/>
</dbReference>
<dbReference type="Gene3D" id="3.40.50.10190">
    <property type="entry name" value="BRCT domain"/>
    <property type="match status" value="1"/>
</dbReference>
<evidence type="ECO:0000256" key="4">
    <source>
        <dbReference type="HAMAP-Rule" id="MF_03028"/>
    </source>
</evidence>
<gene>
    <name evidence="7" type="ORF">WJX81_005392</name>
</gene>
<dbReference type="GO" id="GO:0000466">
    <property type="term" value="P:maturation of 5.8S rRNA from tricistronic rRNA transcript (SSU-rRNA, 5.8S rRNA, LSU-rRNA)"/>
    <property type="evidence" value="ECO:0007669"/>
    <property type="project" value="UniProtKB-UniRule"/>
</dbReference>
<evidence type="ECO:0000256" key="5">
    <source>
        <dbReference type="SAM" id="MobiDB-lite"/>
    </source>
</evidence>
<keyword evidence="2 4" id="KW-0698">rRNA processing</keyword>
<proteinExistence type="inferred from homology"/>
<evidence type="ECO:0000256" key="1">
    <source>
        <dbReference type="ARBA" id="ARBA00022517"/>
    </source>
</evidence>
<feature type="compositionally biased region" description="Low complexity" evidence="5">
    <location>
        <begin position="284"/>
        <end position="299"/>
    </location>
</feature>
<dbReference type="Pfam" id="PF06732">
    <property type="entry name" value="Pescadillo_N"/>
    <property type="match status" value="1"/>
</dbReference>
<dbReference type="FunFam" id="3.40.50.10190:FF:000002">
    <property type="entry name" value="Pescadillo homolog"/>
    <property type="match status" value="1"/>
</dbReference>
<evidence type="ECO:0000313" key="8">
    <source>
        <dbReference type="Proteomes" id="UP001445335"/>
    </source>
</evidence>
<dbReference type="PANTHER" id="PTHR12221:SF6">
    <property type="entry name" value="PESCADILLO HOMOLOG"/>
    <property type="match status" value="1"/>
</dbReference>
<dbReference type="InterPro" id="IPR010613">
    <property type="entry name" value="PES"/>
</dbReference>
<dbReference type="GO" id="GO:0005654">
    <property type="term" value="C:nucleoplasm"/>
    <property type="evidence" value="ECO:0007669"/>
    <property type="project" value="UniProtKB-SubCell"/>
</dbReference>
<protein>
    <recommendedName>
        <fullName evidence="4">Pescadillo homolog</fullName>
    </recommendedName>
</protein>